<organism evidence="2 3">
    <name type="scientific">Nonomuraea guangzhouensis</name>
    <dbReference type="NCBI Taxonomy" id="1291555"/>
    <lineage>
        <taxon>Bacteria</taxon>
        <taxon>Bacillati</taxon>
        <taxon>Actinomycetota</taxon>
        <taxon>Actinomycetes</taxon>
        <taxon>Streptosporangiales</taxon>
        <taxon>Streptosporangiaceae</taxon>
        <taxon>Nonomuraea</taxon>
    </lineage>
</organism>
<protein>
    <submittedName>
        <fullName evidence="2">DnaB-like helicase N-terminal domain-containing protein</fullName>
    </submittedName>
</protein>
<dbReference type="RefSeq" id="WP_219536649.1">
    <property type="nucleotide sequence ID" value="NZ_JAHKRM010000031.1"/>
</dbReference>
<accession>A0ABW4GWJ8</accession>
<reference evidence="3" key="1">
    <citation type="journal article" date="2019" name="Int. J. Syst. Evol. Microbiol.">
        <title>The Global Catalogue of Microorganisms (GCM) 10K type strain sequencing project: providing services to taxonomists for standard genome sequencing and annotation.</title>
        <authorList>
            <consortium name="The Broad Institute Genomics Platform"/>
            <consortium name="The Broad Institute Genome Sequencing Center for Infectious Disease"/>
            <person name="Wu L."/>
            <person name="Ma J."/>
        </authorList>
    </citation>
    <scope>NUCLEOTIDE SEQUENCE [LARGE SCALE GENOMIC DNA]</scope>
    <source>
        <strain evidence="3">CGMCC 1.15399</strain>
    </source>
</reference>
<dbReference type="Proteomes" id="UP001597097">
    <property type="component" value="Unassembled WGS sequence"/>
</dbReference>
<evidence type="ECO:0000313" key="2">
    <source>
        <dbReference type="EMBL" id="MFD1546944.1"/>
    </source>
</evidence>
<proteinExistence type="predicted"/>
<dbReference type="Pfam" id="PF13481">
    <property type="entry name" value="AAA_25"/>
    <property type="match status" value="1"/>
</dbReference>
<evidence type="ECO:0000313" key="3">
    <source>
        <dbReference type="Proteomes" id="UP001597097"/>
    </source>
</evidence>
<dbReference type="Pfam" id="PF00772">
    <property type="entry name" value="DnaB"/>
    <property type="match status" value="1"/>
</dbReference>
<dbReference type="InterPro" id="IPR007693">
    <property type="entry name" value="DNA_helicase_DnaB-like_N"/>
</dbReference>
<feature type="domain" description="DNA helicase DnaB-like N-terminal" evidence="1">
    <location>
        <begin position="8"/>
        <end position="109"/>
    </location>
</feature>
<dbReference type="PANTHER" id="PTHR30153:SF2">
    <property type="entry name" value="REPLICATIVE DNA HELICASE"/>
    <property type="match status" value="1"/>
</dbReference>
<sequence>MTDDYRALPHDIDAEKSALGAAMISPHAANVVFTHLSADHFYRPQHRLIFRAVVSLYRRGDAVDVVSVRAELAKGNKLGEAGGDVYLSDLAAFVPTAANINFYVGQVRELGTKAITIEELTRIAGQGYHESTTSDEMLVATEDALTRFRALATDEDEIEGFSTLGSFIDESDTDHDWLIPGVLERMDRVIVVASEGAGKTTLARQIAVQLAAGVHPFAHHSRIPAVRTLYIDLENPPALVRRKVRHLVDLGREYSGWDDDRAWRWTRPGGIDLRKPHDQHLVDRVIAASRAEFVAMGPLYKAFTESGEKAETINGQVARVLDGFRARHGIALWLETHAPMEQQGMRSLRPMGSGVWSRWPEFGLALRKAKDKPTRVHLERFRGDRDERAWPHHLERSSPWPWNAVWDGGYPVEEAVSA</sequence>
<comment type="caution">
    <text evidence="2">The sequence shown here is derived from an EMBL/GenBank/DDBJ whole genome shotgun (WGS) entry which is preliminary data.</text>
</comment>
<evidence type="ECO:0000259" key="1">
    <source>
        <dbReference type="Pfam" id="PF00772"/>
    </source>
</evidence>
<dbReference type="PANTHER" id="PTHR30153">
    <property type="entry name" value="REPLICATIVE DNA HELICASE DNAB"/>
    <property type="match status" value="1"/>
</dbReference>
<name>A0ABW4GWJ8_9ACTN</name>
<dbReference type="EMBL" id="JBHUCM010000070">
    <property type="protein sequence ID" value="MFD1546944.1"/>
    <property type="molecule type" value="Genomic_DNA"/>
</dbReference>
<keyword evidence="3" id="KW-1185">Reference proteome</keyword>
<gene>
    <name evidence="2" type="ORF">ACFSJ0_58600</name>
</gene>